<evidence type="ECO:0000313" key="3">
    <source>
        <dbReference type="EMBL" id="PAN47380.1"/>
    </source>
</evidence>
<dbReference type="PROSITE" id="PS51277">
    <property type="entry name" value="BURP"/>
    <property type="match status" value="1"/>
</dbReference>
<dbReference type="EMBL" id="CM008054">
    <property type="protein sequence ID" value="PAN47380.1"/>
    <property type="molecule type" value="Genomic_DNA"/>
</dbReference>
<dbReference type="SMART" id="SM01045">
    <property type="entry name" value="BURP"/>
    <property type="match status" value="1"/>
</dbReference>
<dbReference type="Pfam" id="PF03181">
    <property type="entry name" value="BURP"/>
    <property type="match status" value="1"/>
</dbReference>
<accession>A0A2S3IMA3</accession>
<proteinExistence type="predicted"/>
<dbReference type="InterPro" id="IPR044816">
    <property type="entry name" value="BURP"/>
</dbReference>
<dbReference type="Gramene" id="PAN47380">
    <property type="protein sequence ID" value="PAN47380"/>
    <property type="gene ID" value="PAHAL_9G253600"/>
</dbReference>
<dbReference type="AlphaFoldDB" id="A0A2S3IMA3"/>
<protein>
    <recommendedName>
        <fullName evidence="2">BURP domain-containing protein</fullName>
    </recommendedName>
</protein>
<dbReference type="Proteomes" id="UP000243499">
    <property type="component" value="Chromosome 9"/>
</dbReference>
<dbReference type="PANTHER" id="PTHR31236">
    <property type="entry name" value="BURP DOMAIN PROTEIN USPL1-LIKE"/>
    <property type="match status" value="1"/>
</dbReference>
<feature type="chain" id="PRO_5015527565" description="BURP domain-containing protein" evidence="1">
    <location>
        <begin position="20"/>
        <end position="368"/>
    </location>
</feature>
<gene>
    <name evidence="3" type="ORF">PAHAL_9G253600</name>
</gene>
<organism evidence="3">
    <name type="scientific">Panicum hallii</name>
    <dbReference type="NCBI Taxonomy" id="206008"/>
    <lineage>
        <taxon>Eukaryota</taxon>
        <taxon>Viridiplantae</taxon>
        <taxon>Streptophyta</taxon>
        <taxon>Embryophyta</taxon>
        <taxon>Tracheophyta</taxon>
        <taxon>Spermatophyta</taxon>
        <taxon>Magnoliopsida</taxon>
        <taxon>Liliopsida</taxon>
        <taxon>Poales</taxon>
        <taxon>Poaceae</taxon>
        <taxon>PACMAD clade</taxon>
        <taxon>Panicoideae</taxon>
        <taxon>Panicodae</taxon>
        <taxon>Paniceae</taxon>
        <taxon>Panicinae</taxon>
        <taxon>Panicum</taxon>
        <taxon>Panicum sect. Panicum</taxon>
    </lineage>
</organism>
<dbReference type="PANTHER" id="PTHR31236:SF36">
    <property type="entry name" value="BURP DOMAIN-CONTAINING PROTEIN"/>
    <property type="match status" value="1"/>
</dbReference>
<reference evidence="3" key="1">
    <citation type="submission" date="2018-04" db="EMBL/GenBank/DDBJ databases">
        <title>WGS assembly of Panicum hallii.</title>
        <authorList>
            <person name="Lovell J."/>
            <person name="Jenkins J."/>
            <person name="Lowry D."/>
            <person name="Mamidi S."/>
            <person name="Sreedasyam A."/>
            <person name="Weng X."/>
            <person name="Barry K."/>
            <person name="Bonette J."/>
            <person name="Campitelli B."/>
            <person name="Daum C."/>
            <person name="Gordon S."/>
            <person name="Gould B."/>
            <person name="Lipzen A."/>
            <person name="Macqueen A."/>
            <person name="Palacio-Mejia J."/>
            <person name="Plott C."/>
            <person name="Shakirov E."/>
            <person name="Shu S."/>
            <person name="Yoshinaga Y."/>
            <person name="Zane M."/>
            <person name="Rokhsar D."/>
            <person name="Grimwood J."/>
            <person name="Schmutz J."/>
            <person name="Juenger T."/>
        </authorList>
    </citation>
    <scope>NUCLEOTIDE SEQUENCE [LARGE SCALE GENOMIC DNA]</scope>
    <source>
        <strain evidence="3">FIL2</strain>
    </source>
</reference>
<feature type="signal peptide" evidence="1">
    <location>
        <begin position="1"/>
        <end position="19"/>
    </location>
</feature>
<dbReference type="InterPro" id="IPR004873">
    <property type="entry name" value="BURP_dom"/>
</dbReference>
<evidence type="ECO:0000259" key="2">
    <source>
        <dbReference type="PROSITE" id="PS51277"/>
    </source>
</evidence>
<evidence type="ECO:0000256" key="1">
    <source>
        <dbReference type="SAM" id="SignalP"/>
    </source>
</evidence>
<feature type="domain" description="BURP" evidence="2">
    <location>
        <begin position="148"/>
        <end position="361"/>
    </location>
</feature>
<keyword evidence="1" id="KW-0732">Signal</keyword>
<sequence>MARLLHSAIISTFVLLVVGQRSNAVLTEAEVFWRTVLPDSPLPDPILKLLHPETSFVNKPKDDTVAEAYSLTWLMWGLRSPSGQTKHSNGAETSFVNKPKDGMAAEAFSLTWLMWGLRSPSGPTKHSSPRPSHGRDHSSDEYLAQGLFFHEELVQVGKTITLYFPLAASAPLGLLPRHVADSIPFSTSSMPSALARLGISNNSVQAANMEETLYMCDLPPKAGEAKFCATSLEALVEGSMAALGTRNIRPMTSDLPRSGAPKQTYIVRAVHPVDGSSFVSCHDHNYPYTVYMCHNTPSTRAYMLELEGARSGLVVTVAAICHADTSHWNSEHVSFKILGTKPGGAPICHYLPYGHNVWVNMEANRSSS</sequence>
<name>A0A2S3IMA3_9POAL</name>
<dbReference type="GO" id="GO:0009555">
    <property type="term" value="P:pollen development"/>
    <property type="evidence" value="ECO:0007669"/>
    <property type="project" value="TreeGrafter"/>
</dbReference>